<keyword evidence="3" id="KW-1185">Reference proteome</keyword>
<gene>
    <name evidence="2" type="primary">pcbD</name>
    <name evidence="2" type="ORF">GCM10011387_30650</name>
</gene>
<dbReference type="PRINTS" id="PR00111">
    <property type="entry name" value="ABHYDROLASE"/>
</dbReference>
<dbReference type="PANTHER" id="PTHR46438">
    <property type="entry name" value="ALPHA/BETA-HYDROLASES SUPERFAMILY PROTEIN"/>
    <property type="match status" value="1"/>
</dbReference>
<sequence length="262" mass="29839">MRGKLIQKMKYEVIEDNGFKYIEAGKGETLVLLHGLMGELSNWEATIDSFKDRYHILVPILPIYELPLLTLGVKSLSKYVFKFIKYKKLNQVVLIGNSLGGHVGLSFTVAHQAYVKALVLTGSSGLYENAFGGSFPRRESYEYIKEKVAYTFYDPATATKELVDEVFKSVNDRSRVIRILALAKSAIRHNMSKEIPKITIPVSLIWGMQDKVTPPEVAHEFHELLPNSELNWVDKCGHAPMMERPEVFNEYLGKFLNRILLK</sequence>
<evidence type="ECO:0000259" key="1">
    <source>
        <dbReference type="Pfam" id="PF00561"/>
    </source>
</evidence>
<dbReference type="InterPro" id="IPR029058">
    <property type="entry name" value="AB_hydrolase_fold"/>
</dbReference>
<dbReference type="Proteomes" id="UP000651668">
    <property type="component" value="Unassembled WGS sequence"/>
</dbReference>
<dbReference type="SUPFAM" id="SSF53474">
    <property type="entry name" value="alpha/beta-Hydrolases"/>
    <property type="match status" value="1"/>
</dbReference>
<dbReference type="InterPro" id="IPR000073">
    <property type="entry name" value="AB_hydrolase_1"/>
</dbReference>
<dbReference type="AlphaFoldDB" id="A0A916UJQ6"/>
<name>A0A916UJQ6_9SPHI</name>
<evidence type="ECO:0000313" key="3">
    <source>
        <dbReference type="Proteomes" id="UP000651668"/>
    </source>
</evidence>
<dbReference type="EMBL" id="BMIL01000012">
    <property type="protein sequence ID" value="GGC74844.1"/>
    <property type="molecule type" value="Genomic_DNA"/>
</dbReference>
<comment type="caution">
    <text evidence="2">The sequence shown here is derived from an EMBL/GenBank/DDBJ whole genome shotgun (WGS) entry which is preliminary data.</text>
</comment>
<evidence type="ECO:0000313" key="2">
    <source>
        <dbReference type="EMBL" id="GGC74844.1"/>
    </source>
</evidence>
<proteinExistence type="predicted"/>
<reference evidence="2" key="1">
    <citation type="journal article" date="2014" name="Int. J. Syst. Evol. Microbiol.">
        <title>Complete genome sequence of Corynebacterium casei LMG S-19264T (=DSM 44701T), isolated from a smear-ripened cheese.</title>
        <authorList>
            <consortium name="US DOE Joint Genome Institute (JGI-PGF)"/>
            <person name="Walter F."/>
            <person name="Albersmeier A."/>
            <person name="Kalinowski J."/>
            <person name="Ruckert C."/>
        </authorList>
    </citation>
    <scope>NUCLEOTIDE SEQUENCE</scope>
    <source>
        <strain evidence="2">CGMCC 1.15343</strain>
    </source>
</reference>
<dbReference type="Gene3D" id="3.40.50.1820">
    <property type="entry name" value="alpha/beta hydrolase"/>
    <property type="match status" value="1"/>
</dbReference>
<reference evidence="2" key="2">
    <citation type="submission" date="2020-09" db="EMBL/GenBank/DDBJ databases">
        <authorList>
            <person name="Sun Q."/>
            <person name="Zhou Y."/>
        </authorList>
    </citation>
    <scope>NUCLEOTIDE SEQUENCE</scope>
    <source>
        <strain evidence="2">CGMCC 1.15343</strain>
    </source>
</reference>
<keyword evidence="2" id="KW-0378">Hydrolase</keyword>
<feature type="domain" description="AB hydrolase-1" evidence="1">
    <location>
        <begin position="29"/>
        <end position="245"/>
    </location>
</feature>
<dbReference type="GO" id="GO:0016787">
    <property type="term" value="F:hydrolase activity"/>
    <property type="evidence" value="ECO:0007669"/>
    <property type="project" value="UniProtKB-KW"/>
</dbReference>
<accession>A0A916UJQ6</accession>
<dbReference type="Pfam" id="PF00561">
    <property type="entry name" value="Abhydrolase_1"/>
    <property type="match status" value="1"/>
</dbReference>
<protein>
    <submittedName>
        <fullName evidence="2">Alpha/beta hydrolase</fullName>
    </submittedName>
</protein>
<organism evidence="2 3">
    <name type="scientific">Pedobacter quisquiliarum</name>
    <dbReference type="NCBI Taxonomy" id="1834438"/>
    <lineage>
        <taxon>Bacteria</taxon>
        <taxon>Pseudomonadati</taxon>
        <taxon>Bacteroidota</taxon>
        <taxon>Sphingobacteriia</taxon>
        <taxon>Sphingobacteriales</taxon>
        <taxon>Sphingobacteriaceae</taxon>
        <taxon>Pedobacter</taxon>
    </lineage>
</organism>